<sequence>MSEAPKETRSPADGRKPRSRVARGLASVVALAAAGALSVYAAIAAVGFLEERRVDQAQAALETAGFDWVSVEGSGLQLHLRGTAPDEAKRFRALTLAEGAIDGGQVIDEMEVAPVQAVKAPDFSVELLRNDEGVSVIGLVPASIDRDKVVERLTKTTGGAKVTDLLETADYAVPQSWQSSFDFGLRAAEIARRAKVSIATGRVVVTAIADSREDKAAIEAALRRAKPADVALTTNISAPRPVISPFTLRFVKDEDGARFDACAADTEEARGRILEAAKRAGQAGASTCQLGLGAPSNDWASAAVAAIDAVTALKGGQVTMSDTDIALHAPAGTPQAEFDETVGRLQAALPRLYSLTAVIEQGGQTEGPAEFSAVSDAKGRVVLRGRITDQRMREAVESFARSRFGQIDSALRLDPDVPSGWTVRVIAALEGMAELKNGSARVSPDLIRITGSSGDQTASDKAATALAERLGAGANYELAIRYDRRLDPLLGLPSGEECVDRLNNIMQESLIGFEPNKAVIAGDPEPTLKALAEGMQDCQEFRIELGGHTDSQGSDAFNAELSRKRAQVVLEAMTKHGIDTALMSAKGYGESQPIADNATEAGREANRRIEFKLLSEAPVQDAPKAVQTLSGVTEELPEAETQGPEQPAASGVAGEGNGQASGTPTPLAPPHAEAQPPVAAEAAPDEPQVGAPQAEEPLLAETDRPALDPDSQEYALMVATILVTELAQSQELGGEGMPFDTFDAEDGGPDGLTAENDLANPAAAEAPPKPEAQPEATPAAGGSAEAASASESSAAATAGEEKPSADQAASDGASQNASQQDGAKQDAAPNQNEGQQSADPQAATGQEGAGQAETGQAETGQTEPVPSDTAQANPAQTSGDATSAAPGHDGAVSPYADLRAEGLPDLSGAIYHSAEAAPVAGLAQGETGASLQVQTPDDTTPRPKPRPTP</sequence>
<dbReference type="EMBL" id="CP006650">
    <property type="protein sequence ID" value="AGT07542.1"/>
    <property type="molecule type" value="Genomic_DNA"/>
</dbReference>
<dbReference type="Pfam" id="PF00691">
    <property type="entry name" value="OmpA"/>
    <property type="match status" value="1"/>
</dbReference>
<evidence type="ECO:0000256" key="2">
    <source>
        <dbReference type="ARBA" id="ARBA00023136"/>
    </source>
</evidence>
<accession>S5XR65</accession>
<dbReference type="Proteomes" id="UP000015480">
    <property type="component" value="Chromosome"/>
</dbReference>
<feature type="compositionally biased region" description="Low complexity" evidence="5">
    <location>
        <begin position="805"/>
        <end position="821"/>
    </location>
</feature>
<dbReference type="PRINTS" id="PR01021">
    <property type="entry name" value="OMPADOMAIN"/>
</dbReference>
<dbReference type="GO" id="GO:0009279">
    <property type="term" value="C:cell outer membrane"/>
    <property type="evidence" value="ECO:0007669"/>
    <property type="project" value="UniProtKB-SubCell"/>
</dbReference>
<dbReference type="InterPro" id="IPR050330">
    <property type="entry name" value="Bact_OuterMem_StrucFunc"/>
</dbReference>
<evidence type="ECO:0000256" key="5">
    <source>
        <dbReference type="SAM" id="MobiDB-lite"/>
    </source>
</evidence>
<dbReference type="PANTHER" id="PTHR30329">
    <property type="entry name" value="STATOR ELEMENT OF FLAGELLAR MOTOR COMPLEX"/>
    <property type="match status" value="1"/>
</dbReference>
<evidence type="ECO:0000259" key="7">
    <source>
        <dbReference type="PROSITE" id="PS51123"/>
    </source>
</evidence>
<protein>
    <submittedName>
        <fullName evidence="8">OmpA/MotB domain-containing protein</fullName>
    </submittedName>
</protein>
<feature type="compositionally biased region" description="Polar residues" evidence="5">
    <location>
        <begin position="828"/>
        <end position="839"/>
    </location>
</feature>
<dbReference type="InterPro" id="IPR006665">
    <property type="entry name" value="OmpA-like"/>
</dbReference>
<proteinExistence type="predicted"/>
<dbReference type="InterPro" id="IPR036737">
    <property type="entry name" value="OmpA-like_sf"/>
</dbReference>
<keyword evidence="2 4" id="KW-0472">Membrane</keyword>
<keyword evidence="3" id="KW-0998">Cell outer membrane</keyword>
<dbReference type="CDD" id="cd07185">
    <property type="entry name" value="OmpA_C-like"/>
    <property type="match status" value="1"/>
</dbReference>
<dbReference type="STRING" id="1367847.JCM7686_0433"/>
<comment type="subcellular location">
    <subcellularLocation>
        <location evidence="1">Cell outer membrane</location>
    </subcellularLocation>
</comment>
<evidence type="ECO:0000313" key="8">
    <source>
        <dbReference type="EMBL" id="AGT07542.1"/>
    </source>
</evidence>
<keyword evidence="6" id="KW-0812">Transmembrane</keyword>
<feature type="domain" description="OmpA-like" evidence="7">
    <location>
        <begin position="500"/>
        <end position="617"/>
    </location>
</feature>
<organism evidence="8 9">
    <name type="scientific">Paracoccus aminophilus JCM 7686</name>
    <dbReference type="NCBI Taxonomy" id="1367847"/>
    <lineage>
        <taxon>Bacteria</taxon>
        <taxon>Pseudomonadati</taxon>
        <taxon>Pseudomonadota</taxon>
        <taxon>Alphaproteobacteria</taxon>
        <taxon>Rhodobacterales</taxon>
        <taxon>Paracoccaceae</taxon>
        <taxon>Paracoccus</taxon>
    </lineage>
</organism>
<dbReference type="Gene3D" id="3.40.1520.20">
    <property type="match status" value="4"/>
</dbReference>
<gene>
    <name evidence="8" type="ORF">JCM7686_0433</name>
</gene>
<dbReference type="InterPro" id="IPR006664">
    <property type="entry name" value="OMP_bac"/>
</dbReference>
<dbReference type="PATRIC" id="fig|1367847.3.peg.376"/>
<keyword evidence="6" id="KW-1133">Transmembrane helix</keyword>
<feature type="region of interest" description="Disordered" evidence="5">
    <location>
        <begin position="635"/>
        <end position="691"/>
    </location>
</feature>
<evidence type="ECO:0000256" key="6">
    <source>
        <dbReference type="SAM" id="Phobius"/>
    </source>
</evidence>
<feature type="region of interest" description="Disordered" evidence="5">
    <location>
        <begin position="921"/>
        <end position="949"/>
    </location>
</feature>
<reference evidence="8 9" key="1">
    <citation type="journal article" date="2014" name="BMC Genomics">
        <title>Architecture and functions of a multipartite genome of the methylotrophic bacterium Paracoccus aminophilus JCM 7686, containing primary and secondary chromids.</title>
        <authorList>
            <person name="Dziewit L."/>
            <person name="Czarnecki J."/>
            <person name="Wibberg D."/>
            <person name="Radlinska M."/>
            <person name="Mrozek P."/>
            <person name="Szymczak M."/>
            <person name="Schluter A."/>
            <person name="Puhler A."/>
            <person name="Bartosik D."/>
        </authorList>
    </citation>
    <scope>NUCLEOTIDE SEQUENCE [LARGE SCALE GENOMIC DNA]</scope>
    <source>
        <strain evidence="8">JCM 7686</strain>
    </source>
</reference>
<dbReference type="eggNOG" id="COG2885">
    <property type="taxonomic scope" value="Bacteria"/>
</dbReference>
<dbReference type="RefSeq" id="WP_020949181.1">
    <property type="nucleotide sequence ID" value="NC_022041.1"/>
</dbReference>
<dbReference type="PROSITE" id="PS51123">
    <property type="entry name" value="OMPA_2"/>
    <property type="match status" value="1"/>
</dbReference>
<feature type="transmembrane region" description="Helical" evidence="6">
    <location>
        <begin position="21"/>
        <end position="49"/>
    </location>
</feature>
<evidence type="ECO:0000256" key="4">
    <source>
        <dbReference type="PROSITE-ProRule" id="PRU00473"/>
    </source>
</evidence>
<dbReference type="PANTHER" id="PTHR30329:SF21">
    <property type="entry name" value="LIPOPROTEIN YIAD-RELATED"/>
    <property type="match status" value="1"/>
</dbReference>
<dbReference type="Gene3D" id="3.30.1330.60">
    <property type="entry name" value="OmpA-like domain"/>
    <property type="match status" value="1"/>
</dbReference>
<feature type="compositionally biased region" description="Low complexity" evidence="5">
    <location>
        <begin position="841"/>
        <end position="863"/>
    </location>
</feature>
<evidence type="ECO:0000256" key="1">
    <source>
        <dbReference type="ARBA" id="ARBA00004442"/>
    </source>
</evidence>
<feature type="compositionally biased region" description="Polar residues" evidence="5">
    <location>
        <begin position="868"/>
        <end position="881"/>
    </location>
</feature>
<feature type="compositionally biased region" description="Low complexity" evidence="5">
    <location>
        <begin position="773"/>
        <end position="798"/>
    </location>
</feature>
<dbReference type="SUPFAM" id="SSF103088">
    <property type="entry name" value="OmpA-like"/>
    <property type="match status" value="1"/>
</dbReference>
<name>S5XR65_PARAH</name>
<keyword evidence="9" id="KW-1185">Reference proteome</keyword>
<feature type="region of interest" description="Disordered" evidence="5">
    <location>
        <begin position="733"/>
        <end position="896"/>
    </location>
</feature>
<dbReference type="HOGENOM" id="CLU_013534_0_0_5"/>
<feature type="compositionally biased region" description="Low complexity" evidence="5">
    <location>
        <begin position="670"/>
        <end position="687"/>
    </location>
</feature>
<dbReference type="AlphaFoldDB" id="S5XR65"/>
<evidence type="ECO:0000313" key="9">
    <source>
        <dbReference type="Proteomes" id="UP000015480"/>
    </source>
</evidence>
<evidence type="ECO:0000256" key="3">
    <source>
        <dbReference type="ARBA" id="ARBA00023237"/>
    </source>
</evidence>
<dbReference type="KEGG" id="pami:JCM7686_0433"/>